<name>A0ABN8TWX6_9BACL</name>
<reference evidence="2" key="1">
    <citation type="submission" date="2022-06" db="EMBL/GenBank/DDBJ databases">
        <authorList>
            <person name="Dietemann V."/>
            <person name="Ory F."/>
            <person name="Dainat B."/>
            <person name="Oberhansli S."/>
        </authorList>
    </citation>
    <scope>NUCLEOTIDE SEQUENCE</scope>
    <source>
        <strain evidence="2">Ena-SAMPLE-TAB-26-04-2022-14:26:32:270-5432</strain>
    </source>
</reference>
<proteinExistence type="predicted"/>
<feature type="region of interest" description="Disordered" evidence="1">
    <location>
        <begin position="89"/>
        <end position="109"/>
    </location>
</feature>
<protein>
    <submittedName>
        <fullName evidence="2">Uncharacterized protein</fullName>
    </submittedName>
</protein>
<keyword evidence="3" id="KW-1185">Reference proteome</keyword>
<evidence type="ECO:0000256" key="1">
    <source>
        <dbReference type="SAM" id="MobiDB-lite"/>
    </source>
</evidence>
<gene>
    <name evidence="2" type="ORF">WJ0W_000444</name>
</gene>
<accession>A0ABN8TWX6</accession>
<feature type="region of interest" description="Disordered" evidence="1">
    <location>
        <begin position="28"/>
        <end position="51"/>
    </location>
</feature>
<comment type="caution">
    <text evidence="2">The sequence shown here is derived from an EMBL/GenBank/DDBJ whole genome shotgun (WGS) entry which is preliminary data.</text>
</comment>
<evidence type="ECO:0000313" key="2">
    <source>
        <dbReference type="EMBL" id="CAH8243218.1"/>
    </source>
</evidence>
<sequence>MSILVHKKTSLDSREDRCYGNAQGCPTAGHDAGKPQDGACPKGSVPSQAAEAGCMSQRLRRWIASPPRVPAQGLTAPKRAAAMISLNFGQDIAGDNPPAGRSILSERTF</sequence>
<dbReference type="Proteomes" id="UP001154322">
    <property type="component" value="Unassembled WGS sequence"/>
</dbReference>
<evidence type="ECO:0000313" key="3">
    <source>
        <dbReference type="Proteomes" id="UP001154322"/>
    </source>
</evidence>
<dbReference type="EMBL" id="CALYLO010000001">
    <property type="protein sequence ID" value="CAH8243218.1"/>
    <property type="molecule type" value="Genomic_DNA"/>
</dbReference>
<organism evidence="2 3">
    <name type="scientific">Paenibacillus melissococcoides</name>
    <dbReference type="NCBI Taxonomy" id="2912268"/>
    <lineage>
        <taxon>Bacteria</taxon>
        <taxon>Bacillati</taxon>
        <taxon>Bacillota</taxon>
        <taxon>Bacilli</taxon>
        <taxon>Bacillales</taxon>
        <taxon>Paenibacillaceae</taxon>
        <taxon>Paenibacillus</taxon>
    </lineage>
</organism>